<gene>
    <name evidence="1" type="ORF">AB840_11850</name>
</gene>
<evidence type="ECO:0000313" key="2">
    <source>
        <dbReference type="Proteomes" id="UP000036503"/>
    </source>
</evidence>
<comment type="caution">
    <text evidence="1">The sequence shown here is derived from an EMBL/GenBank/DDBJ whole genome shotgun (WGS) entry which is preliminary data.</text>
</comment>
<dbReference type="Proteomes" id="UP000036503">
    <property type="component" value="Unassembled WGS sequence"/>
</dbReference>
<dbReference type="AlphaFoldDB" id="A0A0J6ZLL3"/>
<name>A0A0J6ZLL3_9FIRM</name>
<keyword evidence="2" id="KW-1185">Reference proteome</keyword>
<organism evidence="1 2">
    <name type="scientific">Megasphaera cerevisiae DSM 20462</name>
    <dbReference type="NCBI Taxonomy" id="1122219"/>
    <lineage>
        <taxon>Bacteria</taxon>
        <taxon>Bacillati</taxon>
        <taxon>Bacillota</taxon>
        <taxon>Negativicutes</taxon>
        <taxon>Veillonellales</taxon>
        <taxon>Veillonellaceae</taxon>
        <taxon>Megasphaera</taxon>
    </lineage>
</organism>
<evidence type="ECO:0000313" key="1">
    <source>
        <dbReference type="EMBL" id="KMO85761.1"/>
    </source>
</evidence>
<accession>A0A0J6ZLL3</accession>
<dbReference type="InParanoid" id="A0A0J6ZLL3"/>
<proteinExistence type="predicted"/>
<reference evidence="1 2" key="1">
    <citation type="submission" date="2015-06" db="EMBL/GenBank/DDBJ databases">
        <title>Draft genome sequence of beer spoilage bacterium Megasphaera cerevisiae type strain 20462.</title>
        <authorList>
            <person name="Kutumbaka K."/>
            <person name="Pasmowitz J."/>
            <person name="Mategko J."/>
            <person name="Reyes D."/>
            <person name="Friedrich A."/>
            <person name="Han S."/>
            <person name="Martens-Habbena W."/>
            <person name="Neal-McKinney J."/>
            <person name="Janagama H.K."/>
            <person name="Nadala C."/>
            <person name="Samadpour M."/>
        </authorList>
    </citation>
    <scope>NUCLEOTIDE SEQUENCE [LARGE SCALE GENOMIC DNA]</scope>
    <source>
        <strain evidence="1 2">DSM 20462</strain>
    </source>
</reference>
<protein>
    <submittedName>
        <fullName evidence="1">Uncharacterized protein</fullName>
    </submittedName>
</protein>
<dbReference type="RefSeq" id="WP_048515056.1">
    <property type="nucleotide sequence ID" value="NZ_FUXD01000050.1"/>
</dbReference>
<dbReference type="EMBL" id="LEKT01000047">
    <property type="protein sequence ID" value="KMO85761.1"/>
    <property type="molecule type" value="Genomic_DNA"/>
</dbReference>
<dbReference type="PATRIC" id="fig|1122219.3.peg.2330"/>
<sequence>MKKADNRVRSGVTIESMINTMMPLPLKNSPCGDNIYEKGKALANSLNGNEALTCDIHQSNSFCERCWN</sequence>